<proteinExistence type="predicted"/>
<comment type="caution">
    <text evidence="1">The sequence shown here is derived from an EMBL/GenBank/DDBJ whole genome shotgun (WGS) entry which is preliminary data.</text>
</comment>
<organism evidence="1 2">
    <name type="scientific">Fusarium redolens</name>
    <dbReference type="NCBI Taxonomy" id="48865"/>
    <lineage>
        <taxon>Eukaryota</taxon>
        <taxon>Fungi</taxon>
        <taxon>Dikarya</taxon>
        <taxon>Ascomycota</taxon>
        <taxon>Pezizomycotina</taxon>
        <taxon>Sordariomycetes</taxon>
        <taxon>Hypocreomycetidae</taxon>
        <taxon>Hypocreales</taxon>
        <taxon>Nectriaceae</taxon>
        <taxon>Fusarium</taxon>
        <taxon>Fusarium redolens species complex</taxon>
    </lineage>
</organism>
<evidence type="ECO:0000313" key="2">
    <source>
        <dbReference type="Proteomes" id="UP000720189"/>
    </source>
</evidence>
<reference evidence="1" key="1">
    <citation type="journal article" date="2021" name="Nat. Commun.">
        <title>Genetic determinants of endophytism in the Arabidopsis root mycobiome.</title>
        <authorList>
            <person name="Mesny F."/>
            <person name="Miyauchi S."/>
            <person name="Thiergart T."/>
            <person name="Pickel B."/>
            <person name="Atanasova L."/>
            <person name="Karlsson M."/>
            <person name="Huettel B."/>
            <person name="Barry K.W."/>
            <person name="Haridas S."/>
            <person name="Chen C."/>
            <person name="Bauer D."/>
            <person name="Andreopoulos W."/>
            <person name="Pangilinan J."/>
            <person name="LaButti K."/>
            <person name="Riley R."/>
            <person name="Lipzen A."/>
            <person name="Clum A."/>
            <person name="Drula E."/>
            <person name="Henrissat B."/>
            <person name="Kohler A."/>
            <person name="Grigoriev I.V."/>
            <person name="Martin F.M."/>
            <person name="Hacquard S."/>
        </authorList>
    </citation>
    <scope>NUCLEOTIDE SEQUENCE</scope>
    <source>
        <strain evidence="1">MPI-CAGE-AT-0023</strain>
    </source>
</reference>
<dbReference type="Proteomes" id="UP000720189">
    <property type="component" value="Unassembled WGS sequence"/>
</dbReference>
<keyword evidence="2" id="KW-1185">Reference proteome</keyword>
<dbReference type="GeneID" id="70220057"/>
<accession>A0A9P9HCV4</accession>
<dbReference type="AlphaFoldDB" id="A0A9P9HCV4"/>
<dbReference type="RefSeq" id="XP_046050579.1">
    <property type="nucleotide sequence ID" value="XM_046190103.1"/>
</dbReference>
<name>A0A9P9HCV4_FUSRE</name>
<gene>
    <name evidence="1" type="ORF">BKA55DRAFT_539164</name>
</gene>
<dbReference type="EMBL" id="JAGMUX010000007">
    <property type="protein sequence ID" value="KAH7254332.1"/>
    <property type="molecule type" value="Genomic_DNA"/>
</dbReference>
<protein>
    <submittedName>
        <fullName evidence="1">Uncharacterized protein</fullName>
    </submittedName>
</protein>
<sequence>MESRRVQLGSTNFDAFGLELGFIRRFRLPKDTTIPIRLVYERLIAVPLSRKHLMEDLVAVNSNSDLIIRTRGGSWPPKGISQEDNFLDLAWHEREFKSRKSFAYVIHDNDDSPELIGYDVDVSWWVTGDFYSMGYYMLMYRALKSWIQESFPFEKSYFSNQEIPSL</sequence>
<evidence type="ECO:0000313" key="1">
    <source>
        <dbReference type="EMBL" id="KAH7254332.1"/>
    </source>
</evidence>